<dbReference type="Gene3D" id="1.10.10.10">
    <property type="entry name" value="Winged helix-like DNA-binding domain superfamily/Winged helix DNA-binding domain"/>
    <property type="match status" value="1"/>
</dbReference>
<name>A0ABQ4EEX0_9ACTN</name>
<protein>
    <recommendedName>
        <fullName evidence="5">Response regulatory domain-containing protein</fullName>
    </recommendedName>
</protein>
<gene>
    <name evidence="6" type="ORF">Pen02_81750</name>
</gene>
<evidence type="ECO:0000313" key="7">
    <source>
        <dbReference type="Proteomes" id="UP000646749"/>
    </source>
</evidence>
<evidence type="ECO:0000259" key="5">
    <source>
        <dbReference type="PROSITE" id="PS50110"/>
    </source>
</evidence>
<dbReference type="SUPFAM" id="SSF46894">
    <property type="entry name" value="C-terminal effector domain of the bipartite response regulators"/>
    <property type="match status" value="1"/>
</dbReference>
<dbReference type="SMART" id="SM00448">
    <property type="entry name" value="REC"/>
    <property type="match status" value="1"/>
</dbReference>
<evidence type="ECO:0000256" key="2">
    <source>
        <dbReference type="ARBA" id="ARBA00023125"/>
    </source>
</evidence>
<dbReference type="RefSeq" id="WP_203871529.1">
    <property type="nucleotide sequence ID" value="NZ_BONW01000055.1"/>
</dbReference>
<keyword evidence="2" id="KW-0238">DNA-binding</keyword>
<dbReference type="PROSITE" id="PS50110">
    <property type="entry name" value="RESPONSE_REGULATORY"/>
    <property type="match status" value="1"/>
</dbReference>
<keyword evidence="7" id="KW-1185">Reference proteome</keyword>
<keyword evidence="3" id="KW-0804">Transcription</keyword>
<dbReference type="EMBL" id="BONW01000055">
    <property type="protein sequence ID" value="GIG93239.1"/>
    <property type="molecule type" value="Genomic_DNA"/>
</dbReference>
<feature type="domain" description="Response regulatory" evidence="5">
    <location>
        <begin position="7"/>
        <end position="122"/>
    </location>
</feature>
<dbReference type="InterPro" id="IPR039420">
    <property type="entry name" value="WalR-like"/>
</dbReference>
<proteinExistence type="predicted"/>
<comment type="caution">
    <text evidence="6">The sequence shown here is derived from an EMBL/GenBank/DDBJ whole genome shotgun (WGS) entry which is preliminary data.</text>
</comment>
<dbReference type="Proteomes" id="UP000646749">
    <property type="component" value="Unassembled WGS sequence"/>
</dbReference>
<dbReference type="Gene3D" id="3.40.50.2300">
    <property type="match status" value="1"/>
</dbReference>
<keyword evidence="1" id="KW-0805">Transcription regulation</keyword>
<evidence type="ECO:0000256" key="4">
    <source>
        <dbReference type="PROSITE-ProRule" id="PRU00169"/>
    </source>
</evidence>
<feature type="modified residue" description="4-aspartylphosphate" evidence="4">
    <location>
        <position position="58"/>
    </location>
</feature>
<evidence type="ECO:0000256" key="1">
    <source>
        <dbReference type="ARBA" id="ARBA00023015"/>
    </source>
</evidence>
<reference evidence="6 7" key="1">
    <citation type="submission" date="2021-01" db="EMBL/GenBank/DDBJ databases">
        <title>Whole genome shotgun sequence of Plantactinospora endophytica NBRC 110450.</title>
        <authorList>
            <person name="Komaki H."/>
            <person name="Tamura T."/>
        </authorList>
    </citation>
    <scope>NUCLEOTIDE SEQUENCE [LARGE SCALE GENOMIC DNA]</scope>
    <source>
        <strain evidence="6 7">NBRC 110450</strain>
    </source>
</reference>
<dbReference type="InterPro" id="IPR011006">
    <property type="entry name" value="CheY-like_superfamily"/>
</dbReference>
<dbReference type="PANTHER" id="PTHR43214:SF41">
    <property type="entry name" value="NITRATE_NITRITE RESPONSE REGULATOR PROTEIN NARP"/>
    <property type="match status" value="1"/>
</dbReference>
<accession>A0ABQ4EEX0</accession>
<evidence type="ECO:0000313" key="6">
    <source>
        <dbReference type="EMBL" id="GIG93239.1"/>
    </source>
</evidence>
<organism evidence="6 7">
    <name type="scientific">Plantactinospora endophytica</name>
    <dbReference type="NCBI Taxonomy" id="673535"/>
    <lineage>
        <taxon>Bacteria</taxon>
        <taxon>Bacillati</taxon>
        <taxon>Actinomycetota</taxon>
        <taxon>Actinomycetes</taxon>
        <taxon>Micromonosporales</taxon>
        <taxon>Micromonosporaceae</taxon>
        <taxon>Plantactinospora</taxon>
    </lineage>
</organism>
<dbReference type="InterPro" id="IPR001789">
    <property type="entry name" value="Sig_transdc_resp-reg_receiver"/>
</dbReference>
<dbReference type="PANTHER" id="PTHR43214">
    <property type="entry name" value="TWO-COMPONENT RESPONSE REGULATOR"/>
    <property type="match status" value="1"/>
</dbReference>
<dbReference type="InterPro" id="IPR036388">
    <property type="entry name" value="WH-like_DNA-bd_sf"/>
</dbReference>
<dbReference type="SUPFAM" id="SSF52172">
    <property type="entry name" value="CheY-like"/>
    <property type="match status" value="1"/>
</dbReference>
<sequence length="236" mass="25389">MDNDVITAVVIDDHEVVPVGIRVWCVEAKPPIRIVDHGTKISAAWTGPGAQADVVILDLGLQHGRQAFNELRRLNESHRHVVVFTQDASSKTAIKCIDLGALAYVTKTEGPRHLVAAIRAAAQGLSYTPPSLSGAIAADDDPNRPQLPRREIDALRAWCGSRSKSMAARSLGISVRTLGTYIERARVRYASAGRPAPTQAALMARAIEDGLMSIEDLSANTSELDTKRTDAPDKPA</sequence>
<evidence type="ECO:0000256" key="3">
    <source>
        <dbReference type="ARBA" id="ARBA00023163"/>
    </source>
</evidence>
<dbReference type="InterPro" id="IPR016032">
    <property type="entry name" value="Sig_transdc_resp-reg_C-effctor"/>
</dbReference>
<keyword evidence="4" id="KW-0597">Phosphoprotein</keyword>
<dbReference type="Pfam" id="PF00072">
    <property type="entry name" value="Response_reg"/>
    <property type="match status" value="1"/>
</dbReference>